<gene>
    <name evidence="1" type="ORF">ZHAS_00019057</name>
</gene>
<reference evidence="2" key="2">
    <citation type="submission" date="2020-05" db="UniProtKB">
        <authorList>
            <consortium name="EnsemblMetazoa"/>
        </authorList>
    </citation>
    <scope>IDENTIFICATION</scope>
</reference>
<dbReference type="EMBL" id="ATLV01024214">
    <property type="status" value="NOT_ANNOTATED_CDS"/>
    <property type="molecule type" value="Genomic_DNA"/>
</dbReference>
<evidence type="ECO:0000313" key="3">
    <source>
        <dbReference type="Proteomes" id="UP000030765"/>
    </source>
</evidence>
<dbReference type="AlphaFoldDB" id="A0A084WLB6"/>
<dbReference type="EMBL" id="KE525350">
    <property type="protein sequence ID" value="KFB51010.1"/>
    <property type="molecule type" value="Genomic_DNA"/>
</dbReference>
<keyword evidence="3" id="KW-1185">Reference proteome</keyword>
<reference evidence="1 3" key="1">
    <citation type="journal article" date="2014" name="BMC Genomics">
        <title>Genome sequence of Anopheles sinensis provides insight into genetics basis of mosquito competence for malaria parasites.</title>
        <authorList>
            <person name="Zhou D."/>
            <person name="Zhang D."/>
            <person name="Ding G."/>
            <person name="Shi L."/>
            <person name="Hou Q."/>
            <person name="Ye Y."/>
            <person name="Xu Y."/>
            <person name="Zhou H."/>
            <person name="Xiong C."/>
            <person name="Li S."/>
            <person name="Yu J."/>
            <person name="Hong S."/>
            <person name="Yu X."/>
            <person name="Zou P."/>
            <person name="Chen C."/>
            <person name="Chang X."/>
            <person name="Wang W."/>
            <person name="Lv Y."/>
            <person name="Sun Y."/>
            <person name="Ma L."/>
            <person name="Shen B."/>
            <person name="Zhu C."/>
        </authorList>
    </citation>
    <scope>NUCLEOTIDE SEQUENCE [LARGE SCALE GENOMIC DNA]</scope>
</reference>
<evidence type="ECO:0000313" key="1">
    <source>
        <dbReference type="EMBL" id="KFB51010.1"/>
    </source>
</evidence>
<dbReference type="Proteomes" id="UP000030765">
    <property type="component" value="Unassembled WGS sequence"/>
</dbReference>
<dbReference type="EnsemblMetazoa" id="ASIC019057-RA">
    <property type="protein sequence ID" value="ASIC019057-PA"/>
    <property type="gene ID" value="ASIC019057"/>
</dbReference>
<dbReference type="VEuPathDB" id="VectorBase:ASIC019057"/>
<name>A0A084WLB6_ANOSI</name>
<accession>A0A084WLB6</accession>
<organism evidence="1">
    <name type="scientific">Anopheles sinensis</name>
    <name type="common">Mosquito</name>
    <dbReference type="NCBI Taxonomy" id="74873"/>
    <lineage>
        <taxon>Eukaryota</taxon>
        <taxon>Metazoa</taxon>
        <taxon>Ecdysozoa</taxon>
        <taxon>Arthropoda</taxon>
        <taxon>Hexapoda</taxon>
        <taxon>Insecta</taxon>
        <taxon>Pterygota</taxon>
        <taxon>Neoptera</taxon>
        <taxon>Endopterygota</taxon>
        <taxon>Diptera</taxon>
        <taxon>Nematocera</taxon>
        <taxon>Culicoidea</taxon>
        <taxon>Culicidae</taxon>
        <taxon>Anophelinae</taxon>
        <taxon>Anopheles</taxon>
    </lineage>
</organism>
<proteinExistence type="predicted"/>
<evidence type="ECO:0000313" key="2">
    <source>
        <dbReference type="EnsemblMetazoa" id="ASIC019057-PA"/>
    </source>
</evidence>
<sequence length="260" mass="29403">MNAKERNVSRRRRRKRKRRRFLTMFKHPPYAICLGPFTPNADVRLSVVTEMVIEVANVSFRVANGGVLNRQPSPKLPYVRPSPPRVGNALIDWLEKCHHYTTGAGSGSERIDLYRFGQGNGWRPMNRILPLMLPTHDSGWALAGNGPTAGSGPRNAYFSKYPATTTTTIARARQQQDGSNGFSSVQSERRFPFATGCFTLVTLRAGVSTLDRAVPRETGKIYCFRKRRTEPRAEVAHSSRNRDGSRQIIIVRIFRTKWSK</sequence>
<protein>
    <submittedName>
        <fullName evidence="1 2">BNR repeat-containing protein</fullName>
    </submittedName>
</protein>